<reference evidence="1 2" key="1">
    <citation type="submission" date="2019-06" db="EMBL/GenBank/DDBJ databases">
        <title>Genomic insights into carbon and energy metabolism of Deferribacter autotrophicus revealed new metabolic traits in the phylum Deferribacteres.</title>
        <authorList>
            <person name="Slobodkin A.I."/>
            <person name="Slobodkina G.B."/>
            <person name="Allioux M."/>
            <person name="Alain K."/>
            <person name="Jebbar M."/>
            <person name="Shadrin V."/>
            <person name="Kublanov I.V."/>
            <person name="Toshchakov S.V."/>
            <person name="Bonch-Osmolovskaya E.A."/>
        </authorList>
    </citation>
    <scope>NUCLEOTIDE SEQUENCE [LARGE SCALE GENOMIC DNA]</scope>
    <source>
        <strain evidence="1 2">SL50</strain>
    </source>
</reference>
<keyword evidence="2" id="KW-1185">Reference proteome</keyword>
<protein>
    <submittedName>
        <fullName evidence="1">Uncharacterized protein</fullName>
    </submittedName>
</protein>
<comment type="caution">
    <text evidence="1">The sequence shown here is derived from an EMBL/GenBank/DDBJ whole genome shotgun (WGS) entry which is preliminary data.</text>
</comment>
<dbReference type="AlphaFoldDB" id="A0A5A8EZ05"/>
<organism evidence="1 2">
    <name type="scientific">Deferribacter autotrophicus</name>
    <dbReference type="NCBI Taxonomy" id="500465"/>
    <lineage>
        <taxon>Bacteria</taxon>
        <taxon>Pseudomonadati</taxon>
        <taxon>Deferribacterota</taxon>
        <taxon>Deferribacteres</taxon>
        <taxon>Deferribacterales</taxon>
        <taxon>Deferribacteraceae</taxon>
        <taxon>Deferribacter</taxon>
    </lineage>
</organism>
<sequence length="68" mass="7772">MSDIIEGSSSEIINIYKKRKENNKYEILSEGNNYAFIGEKGFMSYQIIHITPPVGLIDYIDAMVLDLK</sequence>
<name>A0A5A8EZ05_9BACT</name>
<dbReference type="OrthoDB" id="6399100at2"/>
<dbReference type="EMBL" id="VFJB01000010">
    <property type="protein sequence ID" value="KAA0256891.1"/>
    <property type="molecule type" value="Genomic_DNA"/>
</dbReference>
<evidence type="ECO:0000313" key="1">
    <source>
        <dbReference type="EMBL" id="KAA0256891.1"/>
    </source>
</evidence>
<dbReference type="RefSeq" id="WP_149267469.1">
    <property type="nucleotide sequence ID" value="NZ_VFJB01000010.1"/>
</dbReference>
<proteinExistence type="predicted"/>
<gene>
    <name evidence="1" type="ORF">FHQ18_12255</name>
</gene>
<accession>A0A5A8EZ05</accession>
<dbReference type="Proteomes" id="UP000322876">
    <property type="component" value="Unassembled WGS sequence"/>
</dbReference>
<evidence type="ECO:0000313" key="2">
    <source>
        <dbReference type="Proteomes" id="UP000322876"/>
    </source>
</evidence>